<feature type="active site" description="Proton donor" evidence="4">
    <location>
        <position position="72"/>
    </location>
</feature>
<evidence type="ECO:0000256" key="5">
    <source>
        <dbReference type="PIRSR" id="PIRSR000097-2"/>
    </source>
</evidence>
<evidence type="ECO:0000313" key="8">
    <source>
        <dbReference type="EMBL" id="PXA70057.1"/>
    </source>
</evidence>
<dbReference type="GO" id="GO:0016616">
    <property type="term" value="F:oxidoreductase activity, acting on the CH-OH group of donors, NAD or NADP as acceptor"/>
    <property type="evidence" value="ECO:0007669"/>
    <property type="project" value="UniProtKB-ARBA"/>
</dbReference>
<evidence type="ECO:0000256" key="2">
    <source>
        <dbReference type="ARBA" id="ARBA00022857"/>
    </source>
</evidence>
<dbReference type="FunFam" id="3.20.20.100:FF:000002">
    <property type="entry name" value="2,5-diketo-D-gluconic acid reductase A"/>
    <property type="match status" value="1"/>
</dbReference>
<dbReference type="InterPro" id="IPR020471">
    <property type="entry name" value="AKR"/>
</dbReference>
<feature type="binding site" evidence="5">
    <location>
        <position position="130"/>
    </location>
    <ligand>
        <name>substrate</name>
    </ligand>
</feature>
<accession>A0A317ZW19</accession>
<organism evidence="8 9">
    <name type="scientific">Cryobacterium arcticum</name>
    <dbReference type="NCBI Taxonomy" id="670052"/>
    <lineage>
        <taxon>Bacteria</taxon>
        <taxon>Bacillati</taxon>
        <taxon>Actinomycetota</taxon>
        <taxon>Actinomycetes</taxon>
        <taxon>Micrococcales</taxon>
        <taxon>Microbacteriaceae</taxon>
        <taxon>Cryobacterium</taxon>
    </lineage>
</organism>
<dbReference type="SUPFAM" id="SSF51430">
    <property type="entry name" value="NAD(P)-linked oxidoreductase"/>
    <property type="match status" value="1"/>
</dbReference>
<protein>
    <submittedName>
        <fullName evidence="8">Oxidoreductase</fullName>
    </submittedName>
</protein>
<gene>
    <name evidence="8" type="ORF">CTB96_08680</name>
</gene>
<evidence type="ECO:0000256" key="6">
    <source>
        <dbReference type="PIRSR" id="PIRSR000097-3"/>
    </source>
</evidence>
<keyword evidence="9" id="KW-1185">Reference proteome</keyword>
<feature type="site" description="Lowers pKa of active site Tyr" evidence="6">
    <location>
        <position position="97"/>
    </location>
</feature>
<dbReference type="PROSITE" id="PS00798">
    <property type="entry name" value="ALDOKETO_REDUCTASE_1"/>
    <property type="match status" value="1"/>
</dbReference>
<dbReference type="EMBL" id="QHLY01000009">
    <property type="protein sequence ID" value="PXA70057.1"/>
    <property type="molecule type" value="Genomic_DNA"/>
</dbReference>
<comment type="similarity">
    <text evidence="1">Belongs to the aldo/keto reductase family.</text>
</comment>
<evidence type="ECO:0000256" key="4">
    <source>
        <dbReference type="PIRSR" id="PIRSR000097-1"/>
    </source>
</evidence>
<reference evidence="8 9" key="1">
    <citation type="submission" date="2018-05" db="EMBL/GenBank/DDBJ databases">
        <title>Genetic diversity of glacier-inhabiting Cryobacterium bacteria in China and description of Cryobacterium mengkeensis sp. nov. and Arthrobacter glacialis sp. nov.</title>
        <authorList>
            <person name="Liu Q."/>
            <person name="Xin Y.-H."/>
        </authorList>
    </citation>
    <scope>NUCLEOTIDE SEQUENCE [LARGE SCALE GENOMIC DNA]</scope>
    <source>
        <strain evidence="8 9">SK-1</strain>
    </source>
</reference>
<dbReference type="InterPro" id="IPR036812">
    <property type="entry name" value="NAD(P)_OxRdtase_dom_sf"/>
</dbReference>
<keyword evidence="2" id="KW-0521">NADP</keyword>
<dbReference type="CDD" id="cd19132">
    <property type="entry name" value="AKR_AKR5D1_E1"/>
    <property type="match status" value="1"/>
</dbReference>
<comment type="caution">
    <text evidence="8">The sequence shown here is derived from an EMBL/GenBank/DDBJ whole genome shotgun (WGS) entry which is preliminary data.</text>
</comment>
<dbReference type="InterPro" id="IPR023210">
    <property type="entry name" value="NADP_OxRdtase_dom"/>
</dbReference>
<proteinExistence type="inferred from homology"/>
<dbReference type="PIRSF" id="PIRSF000097">
    <property type="entry name" value="AKR"/>
    <property type="match status" value="1"/>
</dbReference>
<evidence type="ECO:0000256" key="3">
    <source>
        <dbReference type="ARBA" id="ARBA00023002"/>
    </source>
</evidence>
<dbReference type="InterPro" id="IPR018170">
    <property type="entry name" value="Aldo/ket_reductase_CS"/>
</dbReference>
<dbReference type="PROSITE" id="PS00062">
    <property type="entry name" value="ALDOKETO_REDUCTASE_2"/>
    <property type="match status" value="1"/>
</dbReference>
<keyword evidence="3" id="KW-0560">Oxidoreductase</keyword>
<dbReference type="Pfam" id="PF00248">
    <property type="entry name" value="Aldo_ket_red"/>
    <property type="match status" value="1"/>
</dbReference>
<evidence type="ECO:0000313" key="9">
    <source>
        <dbReference type="Proteomes" id="UP000246722"/>
    </source>
</evidence>
<dbReference type="Proteomes" id="UP000246722">
    <property type="component" value="Unassembled WGS sequence"/>
</dbReference>
<dbReference type="PANTHER" id="PTHR43827:SF3">
    <property type="entry name" value="NADP-DEPENDENT OXIDOREDUCTASE DOMAIN-CONTAINING PROTEIN"/>
    <property type="match status" value="1"/>
</dbReference>
<dbReference type="PANTHER" id="PTHR43827">
    <property type="entry name" value="2,5-DIKETO-D-GLUCONIC ACID REDUCTASE"/>
    <property type="match status" value="1"/>
</dbReference>
<name>A0A317ZW19_9MICO</name>
<sequence length="297" mass="32048">MRSQNSPDRLPTSPSSPFRKALMSAPALTLNDGRTIPQLGMGTWPMTDAEVAPVIVTAVELGYRHIDTAVKYGNEAGVGEGIRNSGLAREELFVTTKLDGVYQGDDKAIAGLDASLGRLGLDYVDLLLIHWPVPSRDLFVSTWRTFEKLLAQGKTRSIGVSNFKPAHLERLRAETDVVPAVNQIQISPYIPRAEQRAYDTEHGILTTSWSPLGQGNALLGEPVITGLAEKHGKTPGQVVLRWHVELGLVAIPKSASATRLRENLDIFDFSLDADDLAAIASLDQGPGVGVDSDVDGH</sequence>
<dbReference type="PRINTS" id="PR00069">
    <property type="entry name" value="ALDKETRDTASE"/>
</dbReference>
<feature type="domain" description="NADP-dependent oxidoreductase" evidence="7">
    <location>
        <begin position="39"/>
        <end position="283"/>
    </location>
</feature>
<dbReference type="AlphaFoldDB" id="A0A317ZW19"/>
<evidence type="ECO:0000259" key="7">
    <source>
        <dbReference type="Pfam" id="PF00248"/>
    </source>
</evidence>
<dbReference type="OrthoDB" id="9804790at2"/>
<dbReference type="PROSITE" id="PS00063">
    <property type="entry name" value="ALDOKETO_REDUCTASE_3"/>
    <property type="match status" value="1"/>
</dbReference>
<dbReference type="Gene3D" id="3.20.20.100">
    <property type="entry name" value="NADP-dependent oxidoreductase domain"/>
    <property type="match status" value="1"/>
</dbReference>
<evidence type="ECO:0000256" key="1">
    <source>
        <dbReference type="ARBA" id="ARBA00007905"/>
    </source>
</evidence>